<dbReference type="EMBL" id="AUZZ01003030">
    <property type="protein sequence ID" value="EQD58136.1"/>
    <property type="molecule type" value="Genomic_DNA"/>
</dbReference>
<feature type="non-terminal residue" evidence="1">
    <location>
        <position position="108"/>
    </location>
</feature>
<dbReference type="AlphaFoldDB" id="T1ABK5"/>
<accession>T1ABK5</accession>
<name>T1ABK5_9ZZZZ</name>
<protein>
    <submittedName>
        <fullName evidence="1">Uncharacterized protein</fullName>
    </submittedName>
</protein>
<reference evidence="1" key="1">
    <citation type="submission" date="2013-08" db="EMBL/GenBank/DDBJ databases">
        <authorList>
            <person name="Mendez C."/>
            <person name="Richter M."/>
            <person name="Ferrer M."/>
            <person name="Sanchez J."/>
        </authorList>
    </citation>
    <scope>NUCLEOTIDE SEQUENCE</scope>
</reference>
<evidence type="ECO:0000313" key="1">
    <source>
        <dbReference type="EMBL" id="EQD58136.1"/>
    </source>
</evidence>
<sequence>MKSIDLFYQGDGIGEIAHIELDADATFAILKGRLVEKHGIAHDALLFLEDEDEPLDEAILIRDRATGKGLKVHIHRCRHVEVTVTFNGEMVERRFPPSATVARVKRWA</sequence>
<organism evidence="1">
    <name type="scientific">mine drainage metagenome</name>
    <dbReference type="NCBI Taxonomy" id="410659"/>
    <lineage>
        <taxon>unclassified sequences</taxon>
        <taxon>metagenomes</taxon>
        <taxon>ecological metagenomes</taxon>
    </lineage>
</organism>
<comment type="caution">
    <text evidence="1">The sequence shown here is derived from an EMBL/GenBank/DDBJ whole genome shotgun (WGS) entry which is preliminary data.</text>
</comment>
<proteinExistence type="predicted"/>
<reference evidence="1" key="2">
    <citation type="journal article" date="2014" name="ISME J.">
        <title>Microbial stratification in low pH oxic and suboxic macroscopic growths along an acid mine drainage.</title>
        <authorList>
            <person name="Mendez-Garcia C."/>
            <person name="Mesa V."/>
            <person name="Sprenger R.R."/>
            <person name="Richter M."/>
            <person name="Diez M.S."/>
            <person name="Solano J."/>
            <person name="Bargiela R."/>
            <person name="Golyshina O.V."/>
            <person name="Manteca A."/>
            <person name="Ramos J.L."/>
            <person name="Gallego J.R."/>
            <person name="Llorente I."/>
            <person name="Martins Dos Santos V.A."/>
            <person name="Jensen O.N."/>
            <person name="Pelaez A.I."/>
            <person name="Sanchez J."/>
            <person name="Ferrer M."/>
        </authorList>
    </citation>
    <scope>NUCLEOTIDE SEQUENCE</scope>
</reference>
<gene>
    <name evidence="1" type="ORF">B2A_04502</name>
</gene>